<keyword evidence="5 9" id="KW-0653">Protein transport</keyword>
<evidence type="ECO:0000313" key="11">
    <source>
        <dbReference type="Proteomes" id="UP000032611"/>
    </source>
</evidence>
<dbReference type="RefSeq" id="WP_045683831.1">
    <property type="nucleotide sequence ID" value="NZ_CP010803.1"/>
</dbReference>
<dbReference type="NCBIfam" id="TIGR00964">
    <property type="entry name" value="secE_bact"/>
    <property type="match status" value="1"/>
</dbReference>
<comment type="function">
    <text evidence="9">Essential subunit of the Sec protein translocation channel SecYEG. Clamps together the 2 halves of SecY. May contact the channel plug during translocation.</text>
</comment>
<accession>A0A0D5LU06</accession>
<dbReference type="HAMAP" id="MF_00422">
    <property type="entry name" value="SecE"/>
    <property type="match status" value="1"/>
</dbReference>
<dbReference type="EMBL" id="CP010803">
    <property type="protein sequence ID" value="AJY47445.1"/>
    <property type="molecule type" value="Genomic_DNA"/>
</dbReference>
<dbReference type="Proteomes" id="UP000032611">
    <property type="component" value="Chromosome"/>
</dbReference>
<dbReference type="Gene3D" id="1.20.5.1030">
    <property type="entry name" value="Preprotein translocase secy subunit"/>
    <property type="match status" value="1"/>
</dbReference>
<keyword evidence="2 9" id="KW-0813">Transport</keyword>
<dbReference type="PRINTS" id="PR01650">
    <property type="entry name" value="SECETRNLCASE"/>
</dbReference>
<dbReference type="GO" id="GO:0006605">
    <property type="term" value="P:protein targeting"/>
    <property type="evidence" value="ECO:0007669"/>
    <property type="project" value="UniProtKB-UniRule"/>
</dbReference>
<dbReference type="PANTHER" id="PTHR33910:SF1">
    <property type="entry name" value="PROTEIN TRANSLOCASE SUBUNIT SECE"/>
    <property type="match status" value="1"/>
</dbReference>
<evidence type="ECO:0000256" key="1">
    <source>
        <dbReference type="ARBA" id="ARBA00004370"/>
    </source>
</evidence>
<evidence type="ECO:0000313" key="10">
    <source>
        <dbReference type="EMBL" id="AJY47445.1"/>
    </source>
</evidence>
<evidence type="ECO:0000256" key="5">
    <source>
        <dbReference type="ARBA" id="ARBA00022927"/>
    </source>
</evidence>
<dbReference type="PANTHER" id="PTHR33910">
    <property type="entry name" value="PROTEIN TRANSLOCASE SUBUNIT SECE"/>
    <property type="match status" value="1"/>
</dbReference>
<keyword evidence="4 9" id="KW-0812">Transmembrane</keyword>
<dbReference type="InterPro" id="IPR001901">
    <property type="entry name" value="Translocase_SecE/Sec61-g"/>
</dbReference>
<evidence type="ECO:0000256" key="4">
    <source>
        <dbReference type="ARBA" id="ARBA00022692"/>
    </source>
</evidence>
<dbReference type="InterPro" id="IPR038379">
    <property type="entry name" value="SecE_sf"/>
</dbReference>
<comment type="subcellular location">
    <subcellularLocation>
        <location evidence="9">Cell membrane</location>
        <topology evidence="9">Single-pass membrane protein</topology>
    </subcellularLocation>
    <subcellularLocation>
        <location evidence="1">Membrane</location>
    </subcellularLocation>
</comment>
<keyword evidence="3 9" id="KW-1003">Cell membrane</keyword>
<keyword evidence="8 9" id="KW-0472">Membrane</keyword>
<dbReference type="AlphaFoldDB" id="A0A0D5LU06"/>
<dbReference type="PATRIC" id="fig|1486262.3.peg.4148"/>
<dbReference type="KEGG" id="mey:TM49_20060"/>
<evidence type="ECO:0000256" key="2">
    <source>
        <dbReference type="ARBA" id="ARBA00022448"/>
    </source>
</evidence>
<keyword evidence="11" id="KW-1185">Reference proteome</keyword>
<dbReference type="Pfam" id="PF00584">
    <property type="entry name" value="SecE"/>
    <property type="match status" value="1"/>
</dbReference>
<proteinExistence type="inferred from homology"/>
<name>A0A0D5LU06_MAREN</name>
<protein>
    <recommendedName>
        <fullName evidence="9">Protein translocase subunit SecE</fullName>
    </recommendedName>
</protein>
<dbReference type="OrthoDB" id="9812738at2"/>
<dbReference type="GO" id="GO:0065002">
    <property type="term" value="P:intracellular protein transmembrane transport"/>
    <property type="evidence" value="ECO:0007669"/>
    <property type="project" value="UniProtKB-UniRule"/>
</dbReference>
<evidence type="ECO:0000256" key="9">
    <source>
        <dbReference type="HAMAP-Rule" id="MF_00422"/>
    </source>
</evidence>
<dbReference type="STRING" id="1486262.TM49_20060"/>
<evidence type="ECO:0000256" key="7">
    <source>
        <dbReference type="ARBA" id="ARBA00023010"/>
    </source>
</evidence>
<feature type="transmembrane region" description="Helical" evidence="9">
    <location>
        <begin position="30"/>
        <end position="50"/>
    </location>
</feature>
<dbReference type="InterPro" id="IPR005807">
    <property type="entry name" value="SecE_bac"/>
</dbReference>
<sequence length="66" mass="7371">MASKTNPFTFLQQVRAETAKVVWPSRRETVISTLMVMVMVVVAAFFFFAADQLLSLAMNFILNLGA</sequence>
<comment type="subunit">
    <text evidence="9">Component of the Sec protein translocase complex. Heterotrimer consisting of SecY, SecE and SecG subunits. The heterotrimers can form oligomers, although 1 heterotrimer is thought to be able to translocate proteins. Interacts with the ribosome. Interacts with SecDF, and other proteins may be involved. Interacts with SecA.</text>
</comment>
<dbReference type="GO" id="GO:0043952">
    <property type="term" value="P:protein transport by the Sec complex"/>
    <property type="evidence" value="ECO:0007669"/>
    <property type="project" value="UniProtKB-UniRule"/>
</dbReference>
<dbReference type="GO" id="GO:0005886">
    <property type="term" value="C:plasma membrane"/>
    <property type="evidence" value="ECO:0007669"/>
    <property type="project" value="UniProtKB-SubCell"/>
</dbReference>
<organism evidence="10 11">
    <name type="scientific">Martelella endophytica</name>
    <dbReference type="NCBI Taxonomy" id="1486262"/>
    <lineage>
        <taxon>Bacteria</taxon>
        <taxon>Pseudomonadati</taxon>
        <taxon>Pseudomonadota</taxon>
        <taxon>Alphaproteobacteria</taxon>
        <taxon>Hyphomicrobiales</taxon>
        <taxon>Aurantimonadaceae</taxon>
        <taxon>Martelella</taxon>
    </lineage>
</organism>
<keyword evidence="6 9" id="KW-1133">Transmembrane helix</keyword>
<reference evidence="10 11" key="1">
    <citation type="journal article" date="2015" name="Genome Announc.">
        <title>Complete genome sequence of Martelella endophytica YC6887, which has antifungal activity associated with a halophyte.</title>
        <authorList>
            <person name="Khan A."/>
            <person name="Khan H."/>
            <person name="Chung E.J."/>
            <person name="Hossain M.T."/>
            <person name="Chung Y.R."/>
        </authorList>
    </citation>
    <scope>NUCLEOTIDE SEQUENCE [LARGE SCALE GENOMIC DNA]</scope>
    <source>
        <strain evidence="10">YC6887</strain>
    </source>
</reference>
<gene>
    <name evidence="9" type="primary">secE</name>
    <name evidence="10" type="ORF">TM49_20060</name>
</gene>
<keyword evidence="7 9" id="KW-0811">Translocation</keyword>
<dbReference type="GO" id="GO:0008320">
    <property type="term" value="F:protein transmembrane transporter activity"/>
    <property type="evidence" value="ECO:0007669"/>
    <property type="project" value="UniProtKB-UniRule"/>
</dbReference>
<comment type="similarity">
    <text evidence="9">Belongs to the SecE/SEC61-gamma family.</text>
</comment>
<dbReference type="GO" id="GO:0009306">
    <property type="term" value="P:protein secretion"/>
    <property type="evidence" value="ECO:0007669"/>
    <property type="project" value="UniProtKB-UniRule"/>
</dbReference>
<evidence type="ECO:0000256" key="8">
    <source>
        <dbReference type="ARBA" id="ARBA00023136"/>
    </source>
</evidence>
<dbReference type="HOGENOM" id="CLU_113663_4_1_5"/>
<evidence type="ECO:0000256" key="3">
    <source>
        <dbReference type="ARBA" id="ARBA00022475"/>
    </source>
</evidence>
<evidence type="ECO:0000256" key="6">
    <source>
        <dbReference type="ARBA" id="ARBA00022989"/>
    </source>
</evidence>